<name>A0A1F5G362_9BACT</name>
<organism evidence="2 3">
    <name type="scientific">Candidatus Curtissbacteria bacterium RIFCSPHIGHO2_01_FULL_41_11</name>
    <dbReference type="NCBI Taxonomy" id="1797711"/>
    <lineage>
        <taxon>Bacteria</taxon>
        <taxon>Candidatus Curtissiibacteriota</taxon>
    </lineage>
</organism>
<feature type="transmembrane region" description="Helical" evidence="1">
    <location>
        <begin position="404"/>
        <end position="426"/>
    </location>
</feature>
<reference evidence="2 3" key="1">
    <citation type="journal article" date="2016" name="Nat. Commun.">
        <title>Thousands of microbial genomes shed light on interconnected biogeochemical processes in an aquifer system.</title>
        <authorList>
            <person name="Anantharaman K."/>
            <person name="Brown C.T."/>
            <person name="Hug L.A."/>
            <person name="Sharon I."/>
            <person name="Castelle C.J."/>
            <person name="Probst A.J."/>
            <person name="Thomas B.C."/>
            <person name="Singh A."/>
            <person name="Wilkins M.J."/>
            <person name="Karaoz U."/>
            <person name="Brodie E.L."/>
            <person name="Williams K.H."/>
            <person name="Hubbard S.S."/>
            <person name="Banfield J.F."/>
        </authorList>
    </citation>
    <scope>NUCLEOTIDE SEQUENCE [LARGE SCALE GENOMIC DNA]</scope>
</reference>
<keyword evidence="1" id="KW-0472">Membrane</keyword>
<gene>
    <name evidence="2" type="ORF">A2870_01670</name>
</gene>
<dbReference type="STRING" id="1797711.A2870_01670"/>
<feature type="transmembrane region" description="Helical" evidence="1">
    <location>
        <begin position="339"/>
        <end position="357"/>
    </location>
</feature>
<evidence type="ECO:0008006" key="4">
    <source>
        <dbReference type="Google" id="ProtNLM"/>
    </source>
</evidence>
<feature type="transmembrane region" description="Helical" evidence="1">
    <location>
        <begin position="122"/>
        <end position="143"/>
    </location>
</feature>
<accession>A0A1F5G362</accession>
<dbReference type="Proteomes" id="UP000179102">
    <property type="component" value="Unassembled WGS sequence"/>
</dbReference>
<feature type="transmembrane region" description="Helical" evidence="1">
    <location>
        <begin position="267"/>
        <end position="288"/>
    </location>
</feature>
<evidence type="ECO:0000256" key="1">
    <source>
        <dbReference type="SAM" id="Phobius"/>
    </source>
</evidence>
<feature type="transmembrane region" description="Helical" evidence="1">
    <location>
        <begin position="308"/>
        <end position="327"/>
    </location>
</feature>
<evidence type="ECO:0000313" key="3">
    <source>
        <dbReference type="Proteomes" id="UP000179102"/>
    </source>
</evidence>
<proteinExistence type="predicted"/>
<keyword evidence="1" id="KW-0812">Transmembrane</keyword>
<feature type="transmembrane region" description="Helical" evidence="1">
    <location>
        <begin position="228"/>
        <end position="255"/>
    </location>
</feature>
<keyword evidence="1" id="KW-1133">Transmembrane helix</keyword>
<feature type="transmembrane region" description="Helical" evidence="1">
    <location>
        <begin position="199"/>
        <end position="216"/>
    </location>
</feature>
<protein>
    <recommendedName>
        <fullName evidence="4">Membrane protein 6-pyruvoyl-tetrahydropterin synthase-related domain-containing protein</fullName>
    </recommendedName>
</protein>
<dbReference type="EMBL" id="MFAZ01000045">
    <property type="protein sequence ID" value="OGD86288.1"/>
    <property type="molecule type" value="Genomic_DNA"/>
</dbReference>
<feature type="transmembrane region" description="Helical" evidence="1">
    <location>
        <begin position="155"/>
        <end position="178"/>
    </location>
</feature>
<feature type="transmembrane region" description="Helical" evidence="1">
    <location>
        <begin position="31"/>
        <end position="53"/>
    </location>
</feature>
<dbReference type="AlphaFoldDB" id="A0A1F5G362"/>
<comment type="caution">
    <text evidence="2">The sequence shown here is derived from an EMBL/GenBank/DDBJ whole genome shotgun (WGS) entry which is preliminary data.</text>
</comment>
<feature type="transmembrane region" description="Helical" evidence="1">
    <location>
        <begin position="377"/>
        <end position="397"/>
    </location>
</feature>
<evidence type="ECO:0000313" key="2">
    <source>
        <dbReference type="EMBL" id="OGD86288.1"/>
    </source>
</evidence>
<sequence>MEDQTESQDLTRLTTQVETGQLLKAENVLGFLQNIIIVFVVVFGIAYLNYLLVRFWFIGDFSQNMGSIEISYIQMAKFWSENGSGWQPQWYLGHPWSVFYTPVLPALELFLHNLLGFSFGHAYRVITGTAYIFVPVSLFFFVWQVSKSKSGAMVAALFYSFLPSVMAFIASGIANDTLSAGLEPRRFAILVRWGEGPHTLSLVFIPLFGFFLSRYFERRGFVDLLLTSIFLALCALTNAIALWVAGILVFSMVLAELIEGKSEFISVFKNVLYLGFMTFGLIAFWYNLQFMSTFFSEGSDALNNWLALIPWGFLVMIFIFGVSFLLLKKFARKIVGLPFAIYWFVIIFGIVYVYYASGDSRLEYAPQALRLNTEADMALALLFGVLVSRLFLWVSAFGKGALKYVTVTFASIIFIIPAGFIIFFGMDLIARLPKYTESISKSQIQAVENTPEFRVSQKLWELTRGTDQRVLAPGNYGFWLNYFVPTPQLRGALFQSSTNFWPDHFYWQLTFGSDPQIGLALLKIANIGKLVYTGVGSGEIYKDYKMDERKFSNVMTKVGEDRGDVYYSVPLANDSMAKLVKVDEIKSIKKAKNAIDSGPIFAYVSAIEKNADKKIDFERISDSKYKISGEVGEGEGVLVQQTYDAGWKVRGGDFRKFKDSFDFLVLVPKNPGKFNVELVYSKPFGVYLGYILTVFTLGFIVKRLFNIKIPFRKSGSQVAGA</sequence>
<feature type="transmembrane region" description="Helical" evidence="1">
    <location>
        <begin position="684"/>
        <end position="705"/>
    </location>
</feature>